<dbReference type="SUPFAM" id="SSF56112">
    <property type="entry name" value="Protein kinase-like (PK-like)"/>
    <property type="match status" value="1"/>
</dbReference>
<sequence>MDDLRDDDPRRVGPYTLRHRLGSGSTGTGYLARSDVGRAVVLKLVRPGPAEDTGFRSRLRNEVAHARAMSWMSTTPVLNAEPDGEPPWVASAFVAGVPLTRAVAECGPLPEPVLVALARELAAALLIVHGAGLIHRGLAPAKVLLAPDRVHLLERSVAARARHGTASTADPAALPGSPAYLAPEQTQGRGLTPAADMFSLGSLLYFAAAGRAPFGEGPVAELPARIAKGTPVLGFLPPVPAELVGGCLVKDPNARATARQVLEFIDRRGPAPLPEGWLPPVLTAEIAAQAAASVQPA</sequence>
<evidence type="ECO:0000256" key="4">
    <source>
        <dbReference type="ARBA" id="ARBA00022840"/>
    </source>
</evidence>
<keyword evidence="7" id="KW-1185">Reference proteome</keyword>
<organism evidence="6 7">
    <name type="scientific">Catenulispora yoronensis</name>
    <dbReference type="NCBI Taxonomy" id="450799"/>
    <lineage>
        <taxon>Bacteria</taxon>
        <taxon>Bacillati</taxon>
        <taxon>Actinomycetota</taxon>
        <taxon>Actinomycetes</taxon>
        <taxon>Catenulisporales</taxon>
        <taxon>Catenulisporaceae</taxon>
        <taxon>Catenulispora</taxon>
    </lineage>
</organism>
<protein>
    <recommendedName>
        <fullName evidence="5">Protein kinase domain-containing protein</fullName>
    </recommendedName>
</protein>
<dbReference type="PANTHER" id="PTHR43289:SF34">
    <property type="entry name" value="SERINE_THREONINE-PROTEIN KINASE YBDM-RELATED"/>
    <property type="match status" value="1"/>
</dbReference>
<dbReference type="EMBL" id="BAAAQN010000104">
    <property type="protein sequence ID" value="GAA2065642.1"/>
    <property type="molecule type" value="Genomic_DNA"/>
</dbReference>
<dbReference type="InterPro" id="IPR000719">
    <property type="entry name" value="Prot_kinase_dom"/>
</dbReference>
<evidence type="ECO:0000313" key="7">
    <source>
        <dbReference type="Proteomes" id="UP001500751"/>
    </source>
</evidence>
<evidence type="ECO:0000256" key="1">
    <source>
        <dbReference type="ARBA" id="ARBA00022679"/>
    </source>
</evidence>
<evidence type="ECO:0000256" key="2">
    <source>
        <dbReference type="ARBA" id="ARBA00022741"/>
    </source>
</evidence>
<keyword evidence="3" id="KW-0418">Kinase</keyword>
<name>A0ABP5H5V2_9ACTN</name>
<evidence type="ECO:0000313" key="6">
    <source>
        <dbReference type="EMBL" id="GAA2065642.1"/>
    </source>
</evidence>
<dbReference type="Pfam" id="PF00069">
    <property type="entry name" value="Pkinase"/>
    <property type="match status" value="1"/>
</dbReference>
<evidence type="ECO:0000256" key="3">
    <source>
        <dbReference type="ARBA" id="ARBA00022777"/>
    </source>
</evidence>
<dbReference type="PROSITE" id="PS50011">
    <property type="entry name" value="PROTEIN_KINASE_DOM"/>
    <property type="match status" value="1"/>
</dbReference>
<comment type="caution">
    <text evidence="6">The sequence shown here is derived from an EMBL/GenBank/DDBJ whole genome shotgun (WGS) entry which is preliminary data.</text>
</comment>
<feature type="domain" description="Protein kinase" evidence="5">
    <location>
        <begin position="15"/>
        <end position="278"/>
    </location>
</feature>
<dbReference type="Proteomes" id="UP001500751">
    <property type="component" value="Unassembled WGS sequence"/>
</dbReference>
<proteinExistence type="predicted"/>
<keyword evidence="1" id="KW-0808">Transferase</keyword>
<dbReference type="PANTHER" id="PTHR43289">
    <property type="entry name" value="MITOGEN-ACTIVATED PROTEIN KINASE KINASE KINASE 20-RELATED"/>
    <property type="match status" value="1"/>
</dbReference>
<keyword evidence="2" id="KW-0547">Nucleotide-binding</keyword>
<keyword evidence="4" id="KW-0067">ATP-binding</keyword>
<accession>A0ABP5H5V2</accession>
<gene>
    <name evidence="6" type="ORF">GCM10009839_91650</name>
</gene>
<dbReference type="Gene3D" id="3.30.200.20">
    <property type="entry name" value="Phosphorylase Kinase, domain 1"/>
    <property type="match status" value="1"/>
</dbReference>
<dbReference type="Gene3D" id="1.10.510.10">
    <property type="entry name" value="Transferase(Phosphotransferase) domain 1"/>
    <property type="match status" value="1"/>
</dbReference>
<dbReference type="InterPro" id="IPR011009">
    <property type="entry name" value="Kinase-like_dom_sf"/>
</dbReference>
<reference evidence="7" key="1">
    <citation type="journal article" date="2019" name="Int. J. Syst. Evol. Microbiol.">
        <title>The Global Catalogue of Microorganisms (GCM) 10K type strain sequencing project: providing services to taxonomists for standard genome sequencing and annotation.</title>
        <authorList>
            <consortium name="The Broad Institute Genomics Platform"/>
            <consortium name="The Broad Institute Genome Sequencing Center for Infectious Disease"/>
            <person name="Wu L."/>
            <person name="Ma J."/>
        </authorList>
    </citation>
    <scope>NUCLEOTIDE SEQUENCE [LARGE SCALE GENOMIC DNA]</scope>
    <source>
        <strain evidence="7">JCM 16014</strain>
    </source>
</reference>
<evidence type="ECO:0000259" key="5">
    <source>
        <dbReference type="PROSITE" id="PS50011"/>
    </source>
</evidence>